<feature type="non-terminal residue" evidence="1">
    <location>
        <position position="1"/>
    </location>
</feature>
<accession>K0RS86</accession>
<keyword evidence="2" id="KW-1185">Reference proteome</keyword>
<organism evidence="1 2">
    <name type="scientific">Thalassiosira oceanica</name>
    <name type="common">Marine diatom</name>
    <dbReference type="NCBI Taxonomy" id="159749"/>
    <lineage>
        <taxon>Eukaryota</taxon>
        <taxon>Sar</taxon>
        <taxon>Stramenopiles</taxon>
        <taxon>Ochrophyta</taxon>
        <taxon>Bacillariophyta</taxon>
        <taxon>Coscinodiscophyceae</taxon>
        <taxon>Thalassiosirophycidae</taxon>
        <taxon>Thalassiosirales</taxon>
        <taxon>Thalassiosiraceae</taxon>
        <taxon>Thalassiosira</taxon>
    </lineage>
</organism>
<dbReference type="AlphaFoldDB" id="K0RS86"/>
<comment type="caution">
    <text evidence="1">The sequence shown here is derived from an EMBL/GenBank/DDBJ whole genome shotgun (WGS) entry which is preliminary data.</text>
</comment>
<protein>
    <submittedName>
        <fullName evidence="1">Uncharacterized protein</fullName>
    </submittedName>
</protein>
<dbReference type="EMBL" id="AGNL01032905">
    <property type="protein sequence ID" value="EJK55925.1"/>
    <property type="molecule type" value="Genomic_DNA"/>
</dbReference>
<gene>
    <name evidence="1" type="ORF">THAOC_24282</name>
</gene>
<sequence>RADDAVFRVFALGEAAPGAGRRVASRNRLRVEVLLTTLLAQKGSSLSTGSKTMKHTCKDARSLSTPAYRTLHKSNINLGDKG</sequence>
<evidence type="ECO:0000313" key="1">
    <source>
        <dbReference type="EMBL" id="EJK55925.1"/>
    </source>
</evidence>
<name>K0RS86_THAOC</name>
<dbReference type="Proteomes" id="UP000266841">
    <property type="component" value="Unassembled WGS sequence"/>
</dbReference>
<evidence type="ECO:0000313" key="2">
    <source>
        <dbReference type="Proteomes" id="UP000266841"/>
    </source>
</evidence>
<reference evidence="1 2" key="1">
    <citation type="journal article" date="2012" name="Genome Biol.">
        <title>Genome and low-iron response of an oceanic diatom adapted to chronic iron limitation.</title>
        <authorList>
            <person name="Lommer M."/>
            <person name="Specht M."/>
            <person name="Roy A.S."/>
            <person name="Kraemer L."/>
            <person name="Andreson R."/>
            <person name="Gutowska M.A."/>
            <person name="Wolf J."/>
            <person name="Bergner S.V."/>
            <person name="Schilhabel M.B."/>
            <person name="Klostermeier U.C."/>
            <person name="Beiko R.G."/>
            <person name="Rosenstiel P."/>
            <person name="Hippler M."/>
            <person name="Laroche J."/>
        </authorList>
    </citation>
    <scope>NUCLEOTIDE SEQUENCE [LARGE SCALE GENOMIC DNA]</scope>
    <source>
        <strain evidence="1 2">CCMP1005</strain>
    </source>
</reference>
<proteinExistence type="predicted"/>